<comment type="caution">
    <text evidence="2">The sequence shown here is derived from an EMBL/GenBank/DDBJ whole genome shotgun (WGS) entry which is preliminary data.</text>
</comment>
<name>A0A1G4ATW2_9PEZI</name>
<gene>
    <name evidence="2" type="ORF">CORC01_12185</name>
</gene>
<evidence type="ECO:0000313" key="3">
    <source>
        <dbReference type="Proteomes" id="UP000176998"/>
    </source>
</evidence>
<dbReference type="Proteomes" id="UP000176998">
    <property type="component" value="Unassembled WGS sequence"/>
</dbReference>
<feature type="compositionally biased region" description="Low complexity" evidence="1">
    <location>
        <begin position="116"/>
        <end position="125"/>
    </location>
</feature>
<dbReference type="GeneID" id="34565316"/>
<protein>
    <submittedName>
        <fullName evidence="2">Uncharacterized protein</fullName>
    </submittedName>
</protein>
<organism evidence="2 3">
    <name type="scientific">Colletotrichum orchidophilum</name>
    <dbReference type="NCBI Taxonomy" id="1209926"/>
    <lineage>
        <taxon>Eukaryota</taxon>
        <taxon>Fungi</taxon>
        <taxon>Dikarya</taxon>
        <taxon>Ascomycota</taxon>
        <taxon>Pezizomycotina</taxon>
        <taxon>Sordariomycetes</taxon>
        <taxon>Hypocreomycetidae</taxon>
        <taxon>Glomerellales</taxon>
        <taxon>Glomerellaceae</taxon>
        <taxon>Colletotrichum</taxon>
    </lineage>
</organism>
<feature type="region of interest" description="Disordered" evidence="1">
    <location>
        <begin position="80"/>
        <end position="169"/>
    </location>
</feature>
<feature type="region of interest" description="Disordered" evidence="1">
    <location>
        <begin position="1"/>
        <end position="22"/>
    </location>
</feature>
<keyword evidence="3" id="KW-1185">Reference proteome</keyword>
<evidence type="ECO:0000313" key="2">
    <source>
        <dbReference type="EMBL" id="OHE92536.1"/>
    </source>
</evidence>
<accession>A0A1G4ATW2</accession>
<dbReference type="RefSeq" id="XP_022469705.1">
    <property type="nucleotide sequence ID" value="XM_022623806.1"/>
</dbReference>
<dbReference type="AlphaFoldDB" id="A0A1G4ATW2"/>
<reference evidence="2 3" key="1">
    <citation type="submission" date="2016-09" db="EMBL/GenBank/DDBJ databases">
        <authorList>
            <person name="Capua I."/>
            <person name="De Benedictis P."/>
            <person name="Joannis T."/>
            <person name="Lombin L.H."/>
            <person name="Cattoli G."/>
        </authorList>
    </citation>
    <scope>NUCLEOTIDE SEQUENCE [LARGE SCALE GENOMIC DNA]</scope>
    <source>
        <strain evidence="2 3">IMI 309357</strain>
    </source>
</reference>
<feature type="compositionally biased region" description="Acidic residues" evidence="1">
    <location>
        <begin position="155"/>
        <end position="169"/>
    </location>
</feature>
<dbReference type="EMBL" id="MJBS01000145">
    <property type="protein sequence ID" value="OHE92536.1"/>
    <property type="molecule type" value="Genomic_DNA"/>
</dbReference>
<evidence type="ECO:0000256" key="1">
    <source>
        <dbReference type="SAM" id="MobiDB-lite"/>
    </source>
</evidence>
<proteinExistence type="predicted"/>
<sequence length="169" mass="17967">MTEASARNTSTTNHGSRSSPAAHAPLELPARMEASARHVVSGCCVFPTEEHLCAEIIDYPNGLCGRMRLQQQCRYFPESNCRGSREREASSSLSSESGKNGGSRTASSAADPVFTSESSSLSAGSVLTPQGVPSDCRSSEITTADFYDSQATESACEDEPSVFEDAEEE</sequence>
<feature type="compositionally biased region" description="Polar residues" evidence="1">
    <location>
        <begin position="1"/>
        <end position="19"/>
    </location>
</feature>